<dbReference type="Pfam" id="PF00719">
    <property type="entry name" value="Pyrophosphatase"/>
    <property type="match status" value="1"/>
</dbReference>
<evidence type="ECO:0000313" key="13">
    <source>
        <dbReference type="EMBL" id="RDL36650.1"/>
    </source>
</evidence>
<dbReference type="AlphaFoldDB" id="A0A370TM96"/>
<evidence type="ECO:0000256" key="7">
    <source>
        <dbReference type="ARBA" id="ARBA00022801"/>
    </source>
</evidence>
<dbReference type="GO" id="GO:0000287">
    <property type="term" value="F:magnesium ion binding"/>
    <property type="evidence" value="ECO:0007669"/>
    <property type="project" value="InterPro"/>
</dbReference>
<evidence type="ECO:0000256" key="8">
    <source>
        <dbReference type="ARBA" id="ARBA00022842"/>
    </source>
</evidence>
<dbReference type="GO" id="GO:0004427">
    <property type="term" value="F:inorganic diphosphate phosphatase activity"/>
    <property type="evidence" value="ECO:0007669"/>
    <property type="project" value="UniProtKB-EC"/>
</dbReference>
<evidence type="ECO:0000256" key="9">
    <source>
        <dbReference type="ARBA" id="ARBA00032535"/>
    </source>
</evidence>
<comment type="subcellular location">
    <subcellularLocation>
        <location evidence="2">Cytoplasm</location>
    </subcellularLocation>
</comment>
<dbReference type="Gene3D" id="3.90.80.10">
    <property type="entry name" value="Inorganic pyrophosphatase"/>
    <property type="match status" value="1"/>
</dbReference>
<dbReference type="InterPro" id="IPR008162">
    <property type="entry name" value="Pyrophosphatase"/>
</dbReference>
<keyword evidence="5" id="KW-0963">Cytoplasm</keyword>
<dbReference type="EMBL" id="NPIC01000004">
    <property type="protein sequence ID" value="RDL36650.1"/>
    <property type="molecule type" value="Genomic_DNA"/>
</dbReference>
<feature type="region of interest" description="Disordered" evidence="12">
    <location>
        <begin position="1"/>
        <end position="125"/>
    </location>
</feature>
<keyword evidence="8" id="KW-0460">Magnesium</keyword>
<dbReference type="SUPFAM" id="SSF50324">
    <property type="entry name" value="Inorganic pyrophosphatase"/>
    <property type="match status" value="1"/>
</dbReference>
<dbReference type="CDD" id="cd00412">
    <property type="entry name" value="pyrophosphatase"/>
    <property type="match status" value="1"/>
</dbReference>
<evidence type="ECO:0000256" key="12">
    <source>
        <dbReference type="SAM" id="MobiDB-lite"/>
    </source>
</evidence>
<dbReference type="PROSITE" id="PS00387">
    <property type="entry name" value="PPASE"/>
    <property type="match status" value="1"/>
</dbReference>
<dbReference type="GO" id="GO:0005737">
    <property type="term" value="C:cytoplasm"/>
    <property type="evidence" value="ECO:0007669"/>
    <property type="project" value="UniProtKB-SubCell"/>
</dbReference>
<keyword evidence="6" id="KW-0479">Metal-binding</keyword>
<gene>
    <name evidence="13" type="ORF">BP5553_06002</name>
</gene>
<dbReference type="GO" id="GO:0006796">
    <property type="term" value="P:phosphate-containing compound metabolic process"/>
    <property type="evidence" value="ECO:0007669"/>
    <property type="project" value="InterPro"/>
</dbReference>
<evidence type="ECO:0000256" key="1">
    <source>
        <dbReference type="ARBA" id="ARBA00001946"/>
    </source>
</evidence>
<feature type="compositionally biased region" description="Low complexity" evidence="12">
    <location>
        <begin position="24"/>
        <end position="77"/>
    </location>
</feature>
<accession>A0A370TM96</accession>
<dbReference type="Proteomes" id="UP000254866">
    <property type="component" value="Unassembled WGS sequence"/>
</dbReference>
<dbReference type="InterPro" id="IPR036649">
    <property type="entry name" value="Pyrophosphatase_sf"/>
</dbReference>
<dbReference type="STRING" id="2656787.A0A370TM96"/>
<comment type="cofactor">
    <cofactor evidence="1">
        <name>Mg(2+)</name>
        <dbReference type="ChEBI" id="CHEBI:18420"/>
    </cofactor>
</comment>
<sequence length="410" mass="45021">MIPPLTTALPLPVHPSNKGKGTRRPISSTTTSTTSLLQQRSPSSESPSQSQSPSPAGQPTTAAANTTANTKTKTTTARKLASTSPPNFKISARTAQIARHLSSTSSPPDSSTHSSPEHTAMASQYKVRKIGAPNTLEHRIYIEKDGVPVSPFHDIPLYANEQQTILNMVVEIPRWTNGKLEISKNDLLNPIRQDIKKGKLRFVRNCFPHKGYLWNYGAFPQTWEDPNVVHPETKAKGDNDPLDVCEIGELVGYPGQVKQVKVLGVMALLDEEETDWKVIVIDVNDPLASKLNDVEDVERHLPGLLRATNEWFRIYKIPDGKPENQFAFTGECKNKKYATDIVRECAEAWEKLITGKASPGDIATTNLTVKQSPSRVTPDQLPPIPANENLAPAPIDPSVDKWFYISGAAA</sequence>
<evidence type="ECO:0000313" key="14">
    <source>
        <dbReference type="Proteomes" id="UP000254866"/>
    </source>
</evidence>
<dbReference type="FunFam" id="3.90.80.10:FF:000004">
    <property type="entry name" value="Inorganic pyrophosphatase"/>
    <property type="match status" value="1"/>
</dbReference>
<dbReference type="PANTHER" id="PTHR10286">
    <property type="entry name" value="INORGANIC PYROPHOSPHATASE"/>
    <property type="match status" value="1"/>
</dbReference>
<protein>
    <recommendedName>
        <fullName evidence="10">Inorganic pyrophosphatase</fullName>
        <ecNumber evidence="4">3.6.1.1</ecNumber>
    </recommendedName>
    <alternativeName>
        <fullName evidence="9">Pyrophosphate phospho-hydrolase</fullName>
    </alternativeName>
</protein>
<evidence type="ECO:0000256" key="5">
    <source>
        <dbReference type="ARBA" id="ARBA00022490"/>
    </source>
</evidence>
<dbReference type="GeneID" id="43598851"/>
<evidence type="ECO:0000256" key="2">
    <source>
        <dbReference type="ARBA" id="ARBA00004496"/>
    </source>
</evidence>
<evidence type="ECO:0000256" key="4">
    <source>
        <dbReference type="ARBA" id="ARBA00012146"/>
    </source>
</evidence>
<evidence type="ECO:0000256" key="10">
    <source>
        <dbReference type="ARBA" id="ARBA00040300"/>
    </source>
</evidence>
<comment type="similarity">
    <text evidence="3">Belongs to the PPase family.</text>
</comment>
<dbReference type="OrthoDB" id="1608002at2759"/>
<dbReference type="EC" id="3.6.1.1" evidence="4"/>
<comment type="caution">
    <text evidence="13">The sequence shown here is derived from an EMBL/GenBank/DDBJ whole genome shotgun (WGS) entry which is preliminary data.</text>
</comment>
<organism evidence="13 14">
    <name type="scientific">Venustampulla echinocandica</name>
    <dbReference type="NCBI Taxonomy" id="2656787"/>
    <lineage>
        <taxon>Eukaryota</taxon>
        <taxon>Fungi</taxon>
        <taxon>Dikarya</taxon>
        <taxon>Ascomycota</taxon>
        <taxon>Pezizomycotina</taxon>
        <taxon>Leotiomycetes</taxon>
        <taxon>Helotiales</taxon>
        <taxon>Pleuroascaceae</taxon>
        <taxon>Venustampulla</taxon>
    </lineage>
</organism>
<comment type="catalytic activity">
    <reaction evidence="11">
        <text>diphosphate + H2O = 2 phosphate + H(+)</text>
        <dbReference type="Rhea" id="RHEA:24576"/>
        <dbReference type="ChEBI" id="CHEBI:15377"/>
        <dbReference type="ChEBI" id="CHEBI:15378"/>
        <dbReference type="ChEBI" id="CHEBI:33019"/>
        <dbReference type="ChEBI" id="CHEBI:43474"/>
        <dbReference type="EC" id="3.6.1.1"/>
    </reaction>
</comment>
<proteinExistence type="inferred from homology"/>
<name>A0A370TM96_9HELO</name>
<dbReference type="RefSeq" id="XP_031869306.1">
    <property type="nucleotide sequence ID" value="XM_032014625.1"/>
</dbReference>
<evidence type="ECO:0000256" key="6">
    <source>
        <dbReference type="ARBA" id="ARBA00022723"/>
    </source>
</evidence>
<keyword evidence="14" id="KW-1185">Reference proteome</keyword>
<keyword evidence="7" id="KW-0378">Hydrolase</keyword>
<reference evidence="13 14" key="1">
    <citation type="journal article" date="2018" name="IMA Fungus">
        <title>IMA Genome-F 9: Draft genome sequence of Annulohypoxylon stygium, Aspergillus mulundensis, Berkeleyomyces basicola (syn. Thielaviopsis basicola), Ceratocystis smalleyi, two Cercospora beticola strains, Coleophoma cylindrospora, Fusarium fracticaudum, Phialophora cf. hyalina, and Morchella septimelata.</title>
        <authorList>
            <person name="Wingfield B.D."/>
            <person name="Bills G.F."/>
            <person name="Dong Y."/>
            <person name="Huang W."/>
            <person name="Nel W.J."/>
            <person name="Swalarsk-Parry B.S."/>
            <person name="Vaghefi N."/>
            <person name="Wilken P.M."/>
            <person name="An Z."/>
            <person name="de Beer Z.W."/>
            <person name="De Vos L."/>
            <person name="Chen L."/>
            <person name="Duong T.A."/>
            <person name="Gao Y."/>
            <person name="Hammerbacher A."/>
            <person name="Kikkert J.R."/>
            <person name="Li Y."/>
            <person name="Li H."/>
            <person name="Li K."/>
            <person name="Li Q."/>
            <person name="Liu X."/>
            <person name="Ma X."/>
            <person name="Naidoo K."/>
            <person name="Pethybridge S.J."/>
            <person name="Sun J."/>
            <person name="Steenkamp E.T."/>
            <person name="van der Nest M.A."/>
            <person name="van Wyk S."/>
            <person name="Wingfield M.J."/>
            <person name="Xiong C."/>
            <person name="Yue Q."/>
            <person name="Zhang X."/>
        </authorList>
    </citation>
    <scope>NUCLEOTIDE SEQUENCE [LARGE SCALE GENOMIC DNA]</scope>
    <source>
        <strain evidence="13 14">BP 5553</strain>
    </source>
</reference>
<evidence type="ECO:0000256" key="3">
    <source>
        <dbReference type="ARBA" id="ARBA00006220"/>
    </source>
</evidence>
<feature type="compositionally biased region" description="Low complexity" evidence="12">
    <location>
        <begin position="100"/>
        <end position="119"/>
    </location>
</feature>
<evidence type="ECO:0000256" key="11">
    <source>
        <dbReference type="ARBA" id="ARBA00047820"/>
    </source>
</evidence>